<organism evidence="1 2">
    <name type="scientific">Furfurilactobacillus milii</name>
    <dbReference type="NCBI Taxonomy" id="2888272"/>
    <lineage>
        <taxon>Bacteria</taxon>
        <taxon>Bacillati</taxon>
        <taxon>Bacillota</taxon>
        <taxon>Bacilli</taxon>
        <taxon>Lactobacillales</taxon>
        <taxon>Lactobacillaceae</taxon>
        <taxon>Furfurilactobacillus</taxon>
    </lineage>
</organism>
<dbReference type="EMBL" id="WEZQ01000012">
    <property type="protein sequence ID" value="MYV17328.1"/>
    <property type="molecule type" value="Genomic_DNA"/>
</dbReference>
<comment type="caution">
    <text evidence="1">The sequence shown here is derived from an EMBL/GenBank/DDBJ whole genome shotgun (WGS) entry which is preliminary data.</text>
</comment>
<proteinExistence type="predicted"/>
<dbReference type="OrthoDB" id="2246846at2"/>
<accession>A0A6N9I376</accession>
<protein>
    <submittedName>
        <fullName evidence="1">IpaB/EvcA family protein</fullName>
    </submittedName>
</protein>
<evidence type="ECO:0000313" key="1">
    <source>
        <dbReference type="EMBL" id="MYV17328.1"/>
    </source>
</evidence>
<sequence length="322" mass="36533">MADIKLAPAVQTLLDQVNELFPGTVMVQFGDKHAGYVRDDQVEQHVLKDRLLIWVDDITAPQYSAAHELSHLLMLLQGFPQIEFNLTFGDDELDEQLMAMSTQLFNIVNHVVIFPALAGHGLIDDKVSDEFYNGIFATIDPEPEKGAEDDAQNALRLLVLLDALVFYGDGISKHEKELSTNFPKTYSAAKKLYDVMMAKKINTPFEVRRALVRLYKAFDAQLTDWGLPALNSTAFTTVTSVLSERQLRLEMRQMFEIFHSDLKDKESGERAYVALNRSDRQNAFVMTPPKDDADSSSFFKEVYDTPVKDFLEAHNISYIVRD</sequence>
<evidence type="ECO:0000313" key="2">
    <source>
        <dbReference type="Proteomes" id="UP000449209"/>
    </source>
</evidence>
<gene>
    <name evidence="1" type="ORF">GB993_07405</name>
</gene>
<dbReference type="AlphaFoldDB" id="A0A6N9I376"/>
<dbReference type="RefSeq" id="WP_161003728.1">
    <property type="nucleotide sequence ID" value="NZ_WEZQ01000012.1"/>
</dbReference>
<name>A0A6N9I376_9LACO</name>
<dbReference type="Proteomes" id="UP000449209">
    <property type="component" value="Unassembled WGS sequence"/>
</dbReference>
<reference evidence="1 2" key="1">
    <citation type="journal article" date="2019" name="Appl. Environ. Microbiol.">
        <title>Genetic determinants of hydroxycinnamic acid metabolism in heterofermentative lactobacilli.</title>
        <authorList>
            <person name="Gaur G."/>
            <person name="Oh J.H."/>
            <person name="Filannino P."/>
            <person name="Gobbetti M."/>
            <person name="van Pijkeren J.P."/>
            <person name="Ganzle M.G."/>
        </authorList>
    </citation>
    <scope>NUCLEOTIDE SEQUENCE [LARGE SCALE GENOMIC DNA]</scope>
    <source>
        <strain evidence="1 2">C5</strain>
    </source>
</reference>